<dbReference type="Gene3D" id="1.25.40.420">
    <property type="match status" value="1"/>
</dbReference>
<dbReference type="OrthoDB" id="8922241at2759"/>
<dbReference type="PROSITE" id="PS50097">
    <property type="entry name" value="BTB"/>
    <property type="match status" value="1"/>
</dbReference>
<gene>
    <name evidence="3" type="ORF">C1645_834938</name>
</gene>
<dbReference type="Pfam" id="PF00651">
    <property type="entry name" value="BTB"/>
    <property type="match status" value="1"/>
</dbReference>
<name>A0A397S9S0_9GLOM</name>
<dbReference type="PROSITE" id="PS51886">
    <property type="entry name" value="TLDC"/>
    <property type="match status" value="1"/>
</dbReference>
<dbReference type="PANTHER" id="PTHR24410:SF23">
    <property type="entry name" value="BTB DOMAIN-CONTAINING PROTEIN-RELATED"/>
    <property type="match status" value="1"/>
</dbReference>
<dbReference type="Proteomes" id="UP000265703">
    <property type="component" value="Unassembled WGS sequence"/>
</dbReference>
<dbReference type="SUPFAM" id="SSF54695">
    <property type="entry name" value="POZ domain"/>
    <property type="match status" value="1"/>
</dbReference>
<comment type="caution">
    <text evidence="3">The sequence shown here is derived from an EMBL/GenBank/DDBJ whole genome shotgun (WGS) entry which is preliminary data.</text>
</comment>
<dbReference type="SMART" id="SM00225">
    <property type="entry name" value="BTB"/>
    <property type="match status" value="1"/>
</dbReference>
<evidence type="ECO:0000259" key="2">
    <source>
        <dbReference type="PROSITE" id="PS51886"/>
    </source>
</evidence>
<feature type="domain" description="BTB" evidence="1">
    <location>
        <begin position="18"/>
        <end position="87"/>
    </location>
</feature>
<dbReference type="InterPro" id="IPR051481">
    <property type="entry name" value="BTB-POZ/Galectin-3-binding"/>
</dbReference>
<reference evidence="3 4" key="1">
    <citation type="submission" date="2018-06" db="EMBL/GenBank/DDBJ databases">
        <title>Comparative genomics reveals the genomic features of Rhizophagus irregularis, R. cerebriforme, R. diaphanum and Gigaspora rosea, and their symbiotic lifestyle signature.</title>
        <authorList>
            <person name="Morin E."/>
            <person name="San Clemente H."/>
            <person name="Chen E.C.H."/>
            <person name="De La Providencia I."/>
            <person name="Hainaut M."/>
            <person name="Kuo A."/>
            <person name="Kohler A."/>
            <person name="Murat C."/>
            <person name="Tang N."/>
            <person name="Roy S."/>
            <person name="Loubradou J."/>
            <person name="Henrissat B."/>
            <person name="Grigoriev I.V."/>
            <person name="Corradi N."/>
            <person name="Roux C."/>
            <person name="Martin F.M."/>
        </authorList>
    </citation>
    <scope>NUCLEOTIDE SEQUENCE [LARGE SCALE GENOMIC DNA]</scope>
    <source>
        <strain evidence="3 4">DAOM 227022</strain>
    </source>
</reference>
<protein>
    <recommendedName>
        <fullName evidence="5">BTB/POZ domain-containing protein</fullName>
    </recommendedName>
</protein>
<accession>A0A397S9S0</accession>
<dbReference type="InterPro" id="IPR000210">
    <property type="entry name" value="BTB/POZ_dom"/>
</dbReference>
<dbReference type="Gene3D" id="3.30.710.10">
    <property type="entry name" value="Potassium Channel Kv1.1, Chain A"/>
    <property type="match status" value="1"/>
</dbReference>
<dbReference type="CDD" id="cd18186">
    <property type="entry name" value="BTB_POZ_ZBTB_KLHL-like"/>
    <property type="match status" value="1"/>
</dbReference>
<evidence type="ECO:0000313" key="4">
    <source>
        <dbReference type="Proteomes" id="UP000265703"/>
    </source>
</evidence>
<evidence type="ECO:0000259" key="1">
    <source>
        <dbReference type="PROSITE" id="PS50097"/>
    </source>
</evidence>
<dbReference type="Pfam" id="PF07534">
    <property type="entry name" value="TLD"/>
    <property type="match status" value="1"/>
</dbReference>
<keyword evidence="4" id="KW-1185">Reference proteome</keyword>
<organism evidence="3 4">
    <name type="scientific">Glomus cerebriforme</name>
    <dbReference type="NCBI Taxonomy" id="658196"/>
    <lineage>
        <taxon>Eukaryota</taxon>
        <taxon>Fungi</taxon>
        <taxon>Fungi incertae sedis</taxon>
        <taxon>Mucoromycota</taxon>
        <taxon>Glomeromycotina</taxon>
        <taxon>Glomeromycetes</taxon>
        <taxon>Glomerales</taxon>
        <taxon>Glomeraceae</taxon>
        <taxon>Glomus</taxon>
    </lineage>
</organism>
<dbReference type="EMBL" id="QKYT01000638">
    <property type="protein sequence ID" value="RIA82708.1"/>
    <property type="molecule type" value="Genomic_DNA"/>
</dbReference>
<dbReference type="InterPro" id="IPR011333">
    <property type="entry name" value="SKP1/BTB/POZ_sf"/>
</dbReference>
<dbReference type="PANTHER" id="PTHR24410">
    <property type="entry name" value="HL07962P-RELATED"/>
    <property type="match status" value="1"/>
</dbReference>
<sequence length="497" mass="58378">MTNTLKNYAKILEESDEYDLIIKIGQEPDLKIFNAHSIILRAQSSYFHRALSREWRREENGKILFEKPNVSSKVFDYILKYLYSGDIISLNNFDYGELTDVIIAADEFILPDLITYIEKRLLLSFNQWLTKNFVKIYKFVTRQEFCKELQEFCYKNFYEKPSIILKSEDFILLDEEMMITFLRLEDHDMKEIDVWNHLKQWGMAQNPTINFDGNPRTWNEENFLRLKETLSQCITHIQFSSITTDEFRDHIRPFKQIFPDDYYEEILWNYISNDGPKTYSSLFTKSTKSAKSKTTESYNYDFPKLGEIIQNLNQTNLSNTVNIDSEIIGDNHISLISRWINETTNKTCHSFDLIANSKIDGFSSQTFSRKCDDIRSTLVILTVEGTNEILGGFNPLRWGSKGECWKSTNESFIFSFPNGQDHTNYRLSLVNPICEKKAIYRSGFNGPNFGGGDLTMGRSYSLKRDCLCIQTNYMLQIRNDTDYFRCGSYEIFEVHFY</sequence>
<evidence type="ECO:0008006" key="5">
    <source>
        <dbReference type="Google" id="ProtNLM"/>
    </source>
</evidence>
<dbReference type="InterPro" id="IPR006571">
    <property type="entry name" value="TLDc_dom"/>
</dbReference>
<dbReference type="AlphaFoldDB" id="A0A397S9S0"/>
<evidence type="ECO:0000313" key="3">
    <source>
        <dbReference type="EMBL" id="RIA82708.1"/>
    </source>
</evidence>
<feature type="domain" description="TLDc" evidence="2">
    <location>
        <begin position="326"/>
        <end position="495"/>
    </location>
</feature>
<proteinExistence type="predicted"/>